<feature type="compositionally biased region" description="Basic and acidic residues" evidence="1">
    <location>
        <begin position="1"/>
        <end position="10"/>
    </location>
</feature>
<reference evidence="2" key="1">
    <citation type="journal article" date="2005" name="PLoS Biol.">
        <title>The genomes of Oryza sativa: a history of duplications.</title>
        <authorList>
            <person name="Yu J."/>
            <person name="Wang J."/>
            <person name="Lin W."/>
            <person name="Li S."/>
            <person name="Li H."/>
            <person name="Zhou J."/>
            <person name="Ni P."/>
            <person name="Dong W."/>
            <person name="Hu S."/>
            <person name="Zeng C."/>
            <person name="Zhang J."/>
            <person name="Zhang Y."/>
            <person name="Li R."/>
            <person name="Xu Z."/>
            <person name="Li S."/>
            <person name="Li X."/>
            <person name="Zheng H."/>
            <person name="Cong L."/>
            <person name="Lin L."/>
            <person name="Yin J."/>
            <person name="Geng J."/>
            <person name="Li G."/>
            <person name="Shi J."/>
            <person name="Liu J."/>
            <person name="Lv H."/>
            <person name="Li J."/>
            <person name="Wang J."/>
            <person name="Deng Y."/>
            <person name="Ran L."/>
            <person name="Shi X."/>
            <person name="Wang X."/>
            <person name="Wu Q."/>
            <person name="Li C."/>
            <person name="Ren X."/>
            <person name="Wang J."/>
            <person name="Wang X."/>
            <person name="Li D."/>
            <person name="Liu D."/>
            <person name="Zhang X."/>
            <person name="Ji Z."/>
            <person name="Zhao W."/>
            <person name="Sun Y."/>
            <person name="Zhang Z."/>
            <person name="Bao J."/>
            <person name="Han Y."/>
            <person name="Dong L."/>
            <person name="Ji J."/>
            <person name="Chen P."/>
            <person name="Wu S."/>
            <person name="Liu J."/>
            <person name="Xiao Y."/>
            <person name="Bu D."/>
            <person name="Tan J."/>
            <person name="Yang L."/>
            <person name="Ye C."/>
            <person name="Zhang J."/>
            <person name="Xu J."/>
            <person name="Zhou Y."/>
            <person name="Yu Y."/>
            <person name="Zhang B."/>
            <person name="Zhuang S."/>
            <person name="Wei H."/>
            <person name="Liu B."/>
            <person name="Lei M."/>
            <person name="Yu H."/>
            <person name="Li Y."/>
            <person name="Xu H."/>
            <person name="Wei S."/>
            <person name="He X."/>
            <person name="Fang L."/>
            <person name="Zhang Z."/>
            <person name="Zhang Y."/>
            <person name="Huang X."/>
            <person name="Su Z."/>
            <person name="Tong W."/>
            <person name="Li J."/>
            <person name="Tong Z."/>
            <person name="Li S."/>
            <person name="Ye J."/>
            <person name="Wang L."/>
            <person name="Fang L."/>
            <person name="Lei T."/>
            <person name="Chen C."/>
            <person name="Chen H."/>
            <person name="Xu Z."/>
            <person name="Li H."/>
            <person name="Huang H."/>
            <person name="Zhang F."/>
            <person name="Xu H."/>
            <person name="Li N."/>
            <person name="Zhao C."/>
            <person name="Li S."/>
            <person name="Dong L."/>
            <person name="Huang Y."/>
            <person name="Li L."/>
            <person name="Xi Y."/>
            <person name="Qi Q."/>
            <person name="Li W."/>
            <person name="Zhang B."/>
            <person name="Hu W."/>
            <person name="Zhang Y."/>
            <person name="Tian X."/>
            <person name="Jiao Y."/>
            <person name="Liang X."/>
            <person name="Jin J."/>
            <person name="Gao L."/>
            <person name="Zheng W."/>
            <person name="Hao B."/>
            <person name="Liu S."/>
            <person name="Wang W."/>
            <person name="Yuan L."/>
            <person name="Cao M."/>
            <person name="McDermott J."/>
            <person name="Samudrala R."/>
            <person name="Wang J."/>
            <person name="Wong G.K."/>
            <person name="Yang H."/>
        </authorList>
    </citation>
    <scope>NUCLEOTIDE SEQUENCE [LARGE SCALE GENOMIC DNA]</scope>
</reference>
<feature type="region of interest" description="Disordered" evidence="1">
    <location>
        <begin position="1"/>
        <end position="45"/>
    </location>
</feature>
<proteinExistence type="predicted"/>
<dbReference type="PANTHER" id="PTHR36369">
    <property type="entry name" value="TRANSMEMBRANE PROTEIN"/>
    <property type="match status" value="1"/>
</dbReference>
<name>A3B995_ORYSJ</name>
<protein>
    <submittedName>
        <fullName evidence="2">Uncharacterized protein</fullName>
    </submittedName>
</protein>
<accession>A3B995</accession>
<dbReference type="EMBL" id="CM000143">
    <property type="protein sequence ID" value="EAZ36134.1"/>
    <property type="molecule type" value="Genomic_DNA"/>
</dbReference>
<feature type="compositionally biased region" description="Acidic residues" evidence="1">
    <location>
        <begin position="59"/>
        <end position="82"/>
    </location>
</feature>
<gene>
    <name evidence="2" type="ORF">OsJ_20443</name>
</gene>
<reference evidence="2" key="2">
    <citation type="submission" date="2008-12" db="EMBL/GenBank/DDBJ databases">
        <title>Improved gene annotation of the rice (Oryza sativa) genomes.</title>
        <authorList>
            <person name="Wang J."/>
            <person name="Li R."/>
            <person name="Fan W."/>
            <person name="Huang Q."/>
            <person name="Zhang J."/>
            <person name="Zhou Y."/>
            <person name="Hu Y."/>
            <person name="Zi S."/>
            <person name="Li J."/>
            <person name="Ni P."/>
            <person name="Zheng H."/>
            <person name="Zhang Y."/>
            <person name="Zhao M."/>
            <person name="Hao Q."/>
            <person name="McDermott J."/>
            <person name="Samudrala R."/>
            <person name="Kristiansen K."/>
            <person name="Wong G.K.-S."/>
        </authorList>
    </citation>
    <scope>NUCLEOTIDE SEQUENCE</scope>
</reference>
<evidence type="ECO:0000313" key="2">
    <source>
        <dbReference type="EMBL" id="EAZ36134.1"/>
    </source>
</evidence>
<organism evidence="2">
    <name type="scientific">Oryza sativa subsp. japonica</name>
    <name type="common">Rice</name>
    <dbReference type="NCBI Taxonomy" id="39947"/>
    <lineage>
        <taxon>Eukaryota</taxon>
        <taxon>Viridiplantae</taxon>
        <taxon>Streptophyta</taxon>
        <taxon>Embryophyta</taxon>
        <taxon>Tracheophyta</taxon>
        <taxon>Spermatophyta</taxon>
        <taxon>Magnoliopsida</taxon>
        <taxon>Liliopsida</taxon>
        <taxon>Poales</taxon>
        <taxon>Poaceae</taxon>
        <taxon>BOP clade</taxon>
        <taxon>Oryzoideae</taxon>
        <taxon>Oryzeae</taxon>
        <taxon>Oryzinae</taxon>
        <taxon>Oryza</taxon>
        <taxon>Oryza sativa</taxon>
    </lineage>
</organism>
<feature type="compositionally biased region" description="Low complexity" evidence="1">
    <location>
        <begin position="18"/>
        <end position="27"/>
    </location>
</feature>
<evidence type="ECO:0000256" key="1">
    <source>
        <dbReference type="SAM" id="MobiDB-lite"/>
    </source>
</evidence>
<dbReference type="AlphaFoldDB" id="A3B995"/>
<dbReference type="Proteomes" id="UP000007752">
    <property type="component" value="Chromosome 6"/>
</dbReference>
<dbReference type="PANTHER" id="PTHR36369:SF3">
    <property type="entry name" value="OS06G0196200 PROTEIN"/>
    <property type="match status" value="1"/>
</dbReference>
<sequence length="148" mass="15726">MGGASSREDGLEPESSPATAASEQARSSSERQPEPASSPSPKETYTAYFHDSCCVGCCDMDDDDDDGEEVLEEEEDDDDEPSETTPFEWEIVRSLPLSPTAAAEVRRYRDSAPLGGSVVRLWNHVAGGGVTAASPRRRGLAGGVVSAF</sequence>
<feature type="region of interest" description="Disordered" evidence="1">
    <location>
        <begin position="58"/>
        <end position="85"/>
    </location>
</feature>